<dbReference type="EMBL" id="AP018227">
    <property type="protein sequence ID" value="BAY87330.1"/>
    <property type="molecule type" value="Genomic_DNA"/>
</dbReference>
<dbReference type="Proteomes" id="UP000218418">
    <property type="component" value="Chromosome"/>
</dbReference>
<evidence type="ECO:0000313" key="3">
    <source>
        <dbReference type="Proteomes" id="UP000218418"/>
    </source>
</evidence>
<keyword evidence="1" id="KW-0472">Membrane</keyword>
<organism evidence="2 3">
    <name type="scientific">Calothrix parasitica NIES-267</name>
    <dbReference type="NCBI Taxonomy" id="1973488"/>
    <lineage>
        <taxon>Bacteria</taxon>
        <taxon>Bacillati</taxon>
        <taxon>Cyanobacteriota</taxon>
        <taxon>Cyanophyceae</taxon>
        <taxon>Nostocales</taxon>
        <taxon>Calotrichaceae</taxon>
        <taxon>Calothrix</taxon>
    </lineage>
</organism>
<evidence type="ECO:0000256" key="1">
    <source>
        <dbReference type="SAM" id="Phobius"/>
    </source>
</evidence>
<name>A0A1Z4M1J4_9CYAN</name>
<proteinExistence type="predicted"/>
<reference evidence="2 3" key="1">
    <citation type="submission" date="2017-06" db="EMBL/GenBank/DDBJ databases">
        <title>Genome sequencing of cyanobaciteial culture collection at National Institute for Environmental Studies (NIES).</title>
        <authorList>
            <person name="Hirose Y."/>
            <person name="Shimura Y."/>
            <person name="Fujisawa T."/>
            <person name="Nakamura Y."/>
            <person name="Kawachi M."/>
        </authorList>
    </citation>
    <scope>NUCLEOTIDE SEQUENCE [LARGE SCALE GENOMIC DNA]</scope>
    <source>
        <strain evidence="2 3">NIES-267</strain>
    </source>
</reference>
<dbReference type="AlphaFoldDB" id="A0A1Z4M1J4"/>
<feature type="transmembrane region" description="Helical" evidence="1">
    <location>
        <begin position="65"/>
        <end position="86"/>
    </location>
</feature>
<protein>
    <submittedName>
        <fullName evidence="2">Uncharacterized protein</fullName>
    </submittedName>
</protein>
<keyword evidence="3" id="KW-1185">Reference proteome</keyword>
<evidence type="ECO:0000313" key="2">
    <source>
        <dbReference type="EMBL" id="BAY87330.1"/>
    </source>
</evidence>
<sequence>MLPQPNENSSPSNDAFAFRLEMLNKELDYIHSSIRKIDDIGNSIKNWAIVAWTGYIAVILGKPEIYKYIIFSAVPPLLFMMLDAHWRKLQRRFMYRQGLISDFLNSAELDEAFQTRKFNFHLFDPFARKYTENTDLKEYISIRKILSFPTVSLIYISLAVLSLVISALFYFIPPNLQNTNLPVKTPAQTAPAPIQTSP</sequence>
<gene>
    <name evidence="2" type="ORF">NIES267_68520</name>
</gene>
<keyword evidence="1" id="KW-0812">Transmembrane</keyword>
<keyword evidence="1" id="KW-1133">Transmembrane helix</keyword>
<accession>A0A1Z4M1J4</accession>
<feature type="transmembrane region" description="Helical" evidence="1">
    <location>
        <begin position="153"/>
        <end position="172"/>
    </location>
</feature>